<proteinExistence type="inferred from homology"/>
<evidence type="ECO:0000313" key="10">
    <source>
        <dbReference type="Proteomes" id="UP000002279"/>
    </source>
</evidence>
<dbReference type="CDD" id="cd16269">
    <property type="entry name" value="GBP_C"/>
    <property type="match status" value="1"/>
</dbReference>
<reference evidence="9" key="2">
    <citation type="submission" date="2025-08" db="UniProtKB">
        <authorList>
            <consortium name="Ensembl"/>
        </authorList>
    </citation>
    <scope>IDENTIFICATION</scope>
    <source>
        <strain evidence="9">Glennie</strain>
    </source>
</reference>
<protein>
    <submittedName>
        <fullName evidence="9">Guanylate binding protein 2</fullName>
    </submittedName>
</protein>
<name>A0A6I8N539_ORNAN</name>
<keyword evidence="7" id="KW-0175">Coiled coil</keyword>
<dbReference type="InterPro" id="IPR015894">
    <property type="entry name" value="Guanylate-bd_N"/>
</dbReference>
<evidence type="ECO:0000256" key="3">
    <source>
        <dbReference type="ARBA" id="ARBA00022801"/>
    </source>
</evidence>
<dbReference type="SUPFAM" id="SSF52540">
    <property type="entry name" value="P-loop containing nucleoside triphosphate hydrolases"/>
    <property type="match status" value="1"/>
</dbReference>
<dbReference type="InterPro" id="IPR030386">
    <property type="entry name" value="G_GB1_RHD3_dom"/>
</dbReference>
<feature type="domain" description="GB1/RHD3-type G" evidence="8">
    <location>
        <begin position="36"/>
        <end position="277"/>
    </location>
</feature>
<accession>A0A6I8N539</accession>
<dbReference type="PROSITE" id="PS51715">
    <property type="entry name" value="G_GB1_RHD3"/>
    <property type="match status" value="1"/>
</dbReference>
<evidence type="ECO:0000256" key="5">
    <source>
        <dbReference type="ARBA" id="ARBA00023134"/>
    </source>
</evidence>
<gene>
    <name evidence="9" type="primary">GBP2</name>
</gene>
<evidence type="ECO:0000313" key="9">
    <source>
        <dbReference type="Ensembl" id="ENSOANP00000035940.1"/>
    </source>
</evidence>
<dbReference type="GO" id="GO:0005525">
    <property type="term" value="F:GTP binding"/>
    <property type="evidence" value="ECO:0007669"/>
    <property type="project" value="UniProtKB-KW"/>
</dbReference>
<evidence type="ECO:0000256" key="2">
    <source>
        <dbReference type="ARBA" id="ARBA00022741"/>
    </source>
</evidence>
<dbReference type="Proteomes" id="UP000002279">
    <property type="component" value="Chromosome 4"/>
</dbReference>
<dbReference type="FunFam" id="1.20.1000.10:FF:000001">
    <property type="entry name" value="Guanylate binding protein 1"/>
    <property type="match status" value="1"/>
</dbReference>
<sequence length="593" mass="67927">MATKEIMPAPLCLIENSINGQLTVNQKALAILSDISQSVVVVTIVGLYRTGKSYLMNKLAGQKKGFSLGSTVQSHTKGIWMWCVPHPTKENLTLVLLDTEGLGDVEKGNPKNETWIFILAVLLSSTLVYNSVGTINQQAMDQLHYVSELTKHIRTRAGPSLDGVDDSAEFVSFFPDFVWTVRDFTLELNLDGHPITEDEYLENALQIKRETVEKTRMHNLPQRCIVKYFPTKKCFIFAQPTTRKNLPKLEELQENELEPEFVEQTECFCSYIFQNAKAKMIQGGVVINGTRLKSLVETYVEVVSSGAVPCVENAVLALAEIENSAAVKKAVACYENRMSQLKLPTNTLQELLNFDAVSVMEALEVFRQFSFKDEDQRFQKELKNQLLEKKEDFYMKNEKMSADYCWALIQKIFQPLEEESKIGAFSKPGGYSHFHQMKQKLKMKYNEEPNKGLQAKETLLKYLQSNDAIEESILQADILLSEKEKEIAVEKAKAEAAEQAAKQLQEMQEKNQQILEQKEKSHQEHLTQLTQKMEEEKQQMMTEQEKVLNLKLEEQEKLMQEGLEYEKKQLEDQIIYLHEQIDNVRKSSHCVIL</sequence>
<dbReference type="SUPFAM" id="SSF48340">
    <property type="entry name" value="Interferon-induced guanylate-binding protein 1 (GBP1), C-terminal domain"/>
    <property type="match status" value="1"/>
</dbReference>
<dbReference type="GO" id="GO:0045087">
    <property type="term" value="P:innate immune response"/>
    <property type="evidence" value="ECO:0007669"/>
    <property type="project" value="UniProtKB-KW"/>
</dbReference>
<keyword evidence="10" id="KW-1185">Reference proteome</keyword>
<dbReference type="Bgee" id="ENSOANG00000013945">
    <property type="expression patterns" value="Expressed in ovary and 8 other cell types or tissues"/>
</dbReference>
<reference evidence="9" key="3">
    <citation type="submission" date="2025-09" db="UniProtKB">
        <authorList>
            <consortium name="Ensembl"/>
        </authorList>
    </citation>
    <scope>IDENTIFICATION</scope>
    <source>
        <strain evidence="9">Glennie</strain>
    </source>
</reference>
<dbReference type="InterPro" id="IPR003191">
    <property type="entry name" value="Guanylate-bd/ATL_C"/>
</dbReference>
<keyword evidence="5" id="KW-0342">GTP-binding</keyword>
<keyword evidence="2" id="KW-0547">Nucleotide-binding</keyword>
<dbReference type="Pfam" id="PF02263">
    <property type="entry name" value="GBP"/>
    <property type="match status" value="1"/>
</dbReference>
<dbReference type="InterPro" id="IPR027417">
    <property type="entry name" value="P-loop_NTPase"/>
</dbReference>
<dbReference type="InterPro" id="IPR037684">
    <property type="entry name" value="GBP_C"/>
</dbReference>
<feature type="coiled-coil region" evidence="7">
    <location>
        <begin position="480"/>
        <end position="587"/>
    </location>
</feature>
<organism evidence="9 10">
    <name type="scientific">Ornithorhynchus anatinus</name>
    <name type="common">Duckbill platypus</name>
    <dbReference type="NCBI Taxonomy" id="9258"/>
    <lineage>
        <taxon>Eukaryota</taxon>
        <taxon>Metazoa</taxon>
        <taxon>Chordata</taxon>
        <taxon>Craniata</taxon>
        <taxon>Vertebrata</taxon>
        <taxon>Euteleostomi</taxon>
        <taxon>Mammalia</taxon>
        <taxon>Monotremata</taxon>
        <taxon>Ornithorhynchidae</taxon>
        <taxon>Ornithorhynchus</taxon>
    </lineage>
</organism>
<dbReference type="CDD" id="cd01851">
    <property type="entry name" value="GBP"/>
    <property type="match status" value="1"/>
</dbReference>
<dbReference type="GeneTree" id="ENSGT00940000162297"/>
<dbReference type="OrthoDB" id="2135133at2759"/>
<keyword evidence="4" id="KW-0391">Immunity</keyword>
<dbReference type="Pfam" id="PF02841">
    <property type="entry name" value="GBP_C"/>
    <property type="match status" value="1"/>
</dbReference>
<dbReference type="InterPro" id="IPR036543">
    <property type="entry name" value="Guanylate-bd_C_sf"/>
</dbReference>
<evidence type="ECO:0000256" key="6">
    <source>
        <dbReference type="PROSITE-ProRule" id="PRU01052"/>
    </source>
</evidence>
<dbReference type="PANTHER" id="PTHR10751">
    <property type="entry name" value="GUANYLATE BINDING PROTEIN"/>
    <property type="match status" value="1"/>
</dbReference>
<dbReference type="GO" id="GO:0003924">
    <property type="term" value="F:GTPase activity"/>
    <property type="evidence" value="ECO:0007669"/>
    <property type="project" value="InterPro"/>
</dbReference>
<keyword evidence="1" id="KW-0399">Innate immunity</keyword>
<dbReference type="FunFam" id="3.40.50.300:FF:000422">
    <property type="entry name" value="Guanylate-binding protein 1"/>
    <property type="match status" value="1"/>
</dbReference>
<evidence type="ECO:0000256" key="4">
    <source>
        <dbReference type="ARBA" id="ARBA00022859"/>
    </source>
</evidence>
<reference evidence="9 10" key="1">
    <citation type="journal article" date="2008" name="Nature">
        <title>Genome analysis of the platypus reveals unique signatures of evolution.</title>
        <authorList>
            <person name="Warren W.C."/>
            <person name="Hillier L.W."/>
            <person name="Marshall Graves J.A."/>
            <person name="Birney E."/>
            <person name="Ponting C.P."/>
            <person name="Grutzner F."/>
            <person name="Belov K."/>
            <person name="Miller W."/>
            <person name="Clarke L."/>
            <person name="Chinwalla A.T."/>
            <person name="Yang S.P."/>
            <person name="Heger A."/>
            <person name="Locke D.P."/>
            <person name="Miethke P."/>
            <person name="Waters P.D."/>
            <person name="Veyrunes F."/>
            <person name="Fulton L."/>
            <person name="Fulton B."/>
            <person name="Graves T."/>
            <person name="Wallis J."/>
            <person name="Puente X.S."/>
            <person name="Lopez-Otin C."/>
            <person name="Ordonez G.R."/>
            <person name="Eichler E.E."/>
            <person name="Chen L."/>
            <person name="Cheng Z."/>
            <person name="Deakin J.E."/>
            <person name="Alsop A."/>
            <person name="Thompson K."/>
            <person name="Kirby P."/>
            <person name="Papenfuss A.T."/>
            <person name="Wakefield M.J."/>
            <person name="Olender T."/>
            <person name="Lancet D."/>
            <person name="Huttley G.A."/>
            <person name="Smit A.F."/>
            <person name="Pask A."/>
            <person name="Temple-Smith P."/>
            <person name="Batzer M.A."/>
            <person name="Walker J.A."/>
            <person name="Konkel M.K."/>
            <person name="Harris R.S."/>
            <person name="Whittington C.M."/>
            <person name="Wong E.S."/>
            <person name="Gemmell N.J."/>
            <person name="Buschiazzo E."/>
            <person name="Vargas Jentzsch I.M."/>
            <person name="Merkel A."/>
            <person name="Schmitz J."/>
            <person name="Zemann A."/>
            <person name="Churakov G."/>
            <person name="Kriegs J.O."/>
            <person name="Brosius J."/>
            <person name="Murchison E.P."/>
            <person name="Sachidanandam R."/>
            <person name="Smith C."/>
            <person name="Hannon G.J."/>
            <person name="Tsend-Ayush E."/>
            <person name="McMillan D."/>
            <person name="Attenborough R."/>
            <person name="Rens W."/>
            <person name="Ferguson-Smith M."/>
            <person name="Lefevre C.M."/>
            <person name="Sharp J.A."/>
            <person name="Nicholas K.R."/>
            <person name="Ray D.A."/>
            <person name="Kube M."/>
            <person name="Reinhardt R."/>
            <person name="Pringle T.H."/>
            <person name="Taylor J."/>
            <person name="Jones R.C."/>
            <person name="Nixon B."/>
            <person name="Dacheux J.L."/>
            <person name="Niwa H."/>
            <person name="Sekita Y."/>
            <person name="Huang X."/>
            <person name="Stark A."/>
            <person name="Kheradpour P."/>
            <person name="Kellis M."/>
            <person name="Flicek P."/>
            <person name="Chen Y."/>
            <person name="Webber C."/>
            <person name="Hardison R."/>
            <person name="Nelson J."/>
            <person name="Hallsworth-Pepin K."/>
            <person name="Delehaunty K."/>
            <person name="Markovic C."/>
            <person name="Minx P."/>
            <person name="Feng Y."/>
            <person name="Kremitzki C."/>
            <person name="Mitreva M."/>
            <person name="Glasscock J."/>
            <person name="Wylie T."/>
            <person name="Wohldmann P."/>
            <person name="Thiru P."/>
            <person name="Nhan M.N."/>
            <person name="Pohl C.S."/>
            <person name="Smith S.M."/>
            <person name="Hou S."/>
            <person name="Nefedov M."/>
            <person name="de Jong P.J."/>
            <person name="Renfree M.B."/>
            <person name="Mardis E.R."/>
            <person name="Wilson R.K."/>
        </authorList>
    </citation>
    <scope>NUCLEOTIDE SEQUENCE [LARGE SCALE GENOMIC DNA]</scope>
    <source>
        <strain evidence="9 10">Glennie</strain>
    </source>
</reference>
<comment type="similarity">
    <text evidence="6">Belongs to the TRAFAC class dynamin-like GTPase superfamily. GB1/RHD3 GTPase family.</text>
</comment>
<evidence type="ECO:0000256" key="7">
    <source>
        <dbReference type="SAM" id="Coils"/>
    </source>
</evidence>
<evidence type="ECO:0000256" key="1">
    <source>
        <dbReference type="ARBA" id="ARBA00022588"/>
    </source>
</evidence>
<evidence type="ECO:0000259" key="8">
    <source>
        <dbReference type="PROSITE" id="PS51715"/>
    </source>
</evidence>
<dbReference type="AlphaFoldDB" id="A0A6I8N539"/>
<keyword evidence="3" id="KW-0378">Hydrolase</keyword>
<dbReference type="Ensembl" id="ENSOANT00000052057.1">
    <property type="protein sequence ID" value="ENSOANP00000035940.1"/>
    <property type="gene ID" value="ENSOANG00000013945.3"/>
</dbReference>
<dbReference type="Gene3D" id="3.40.50.300">
    <property type="entry name" value="P-loop containing nucleotide triphosphate hydrolases"/>
    <property type="match status" value="1"/>
</dbReference>
<dbReference type="Gene3D" id="1.20.1000.10">
    <property type="entry name" value="Guanylate-binding protein, C-terminal domain"/>
    <property type="match status" value="1"/>
</dbReference>